<dbReference type="GO" id="GO:0007165">
    <property type="term" value="P:signal transduction"/>
    <property type="evidence" value="ECO:0007669"/>
    <property type="project" value="InterPro"/>
</dbReference>
<name>A0A935TDZ9_9PROT</name>
<feature type="domain" description="TIR" evidence="1">
    <location>
        <begin position="4"/>
        <end position="152"/>
    </location>
</feature>
<reference evidence="2 3" key="1">
    <citation type="submission" date="2020-10" db="EMBL/GenBank/DDBJ databases">
        <title>Connecting structure to function with the recovery of over 1000 high-quality activated sludge metagenome-assembled genomes encoding full-length rRNA genes using long-read sequencing.</title>
        <authorList>
            <person name="Singleton C.M."/>
            <person name="Petriglieri F."/>
            <person name="Kristensen J.M."/>
            <person name="Kirkegaard R.H."/>
            <person name="Michaelsen T.Y."/>
            <person name="Andersen M.H."/>
            <person name="Karst S.M."/>
            <person name="Dueholm M.S."/>
            <person name="Nielsen P.H."/>
            <person name="Albertsen M."/>
        </authorList>
    </citation>
    <scope>NUCLEOTIDE SEQUENCE [LARGE SCALE GENOMIC DNA]</scope>
    <source>
        <strain evidence="2">Fred_18-Q3-R57-64_BAT3C.720</strain>
    </source>
</reference>
<comment type="caution">
    <text evidence="2">The sequence shown here is derived from an EMBL/GenBank/DDBJ whole genome shotgun (WGS) entry which is preliminary data.</text>
</comment>
<evidence type="ECO:0000313" key="2">
    <source>
        <dbReference type="EMBL" id="MBK7956344.1"/>
    </source>
</evidence>
<dbReference type="Gene3D" id="3.40.50.10140">
    <property type="entry name" value="Toll/interleukin-1 receptor homology (TIR) domain"/>
    <property type="match status" value="1"/>
</dbReference>
<dbReference type="Pfam" id="PF13289">
    <property type="entry name" value="SIR2_2"/>
    <property type="match status" value="1"/>
</dbReference>
<dbReference type="PROSITE" id="PS50104">
    <property type="entry name" value="TIR"/>
    <property type="match status" value="1"/>
</dbReference>
<proteinExistence type="predicted"/>
<organism evidence="2 3">
    <name type="scientific">Candidatus Accumulibacter affinis</name>
    <dbReference type="NCBI Taxonomy" id="2954384"/>
    <lineage>
        <taxon>Bacteria</taxon>
        <taxon>Pseudomonadati</taxon>
        <taxon>Pseudomonadota</taxon>
        <taxon>Betaproteobacteria</taxon>
        <taxon>Candidatus Accumulibacter</taxon>
    </lineage>
</organism>
<gene>
    <name evidence="2" type="ORF">IPK02_21720</name>
</gene>
<protein>
    <submittedName>
        <fullName evidence="2">SIR2 family protein</fullName>
    </submittedName>
</protein>
<evidence type="ECO:0000313" key="3">
    <source>
        <dbReference type="Proteomes" id="UP000706151"/>
    </source>
</evidence>
<evidence type="ECO:0000259" key="1">
    <source>
        <dbReference type="PROSITE" id="PS50104"/>
    </source>
</evidence>
<sequence>MSETQKRLFIGYSHKDVDWLERVLTHLAILRRQGQVVDWSDKEIQPGDRWNDEIAVAMGEADVAVLLVSSNFLASEYIMRKELPGLLALLNGESPGRLRRILPLILEPCLWKSIPALKELEVRPKGRELSAGNEHQRQADLADFAQQVTDLLFAAPSPAETQIAAGGPAAVAILGASGYATLELGISHCEWNSYRVELGFTWSGDRSGDFVRRYGIRLDLGSIASIEDAETYARELSRVLFPDQEVRDAIVLAKTRADEKRVALRVRICIDPSARELHSLNWEKLTACGGPDNPFAAATTVFGRCALGYGRGARAALIRRRVRPTALLLGMAAGPAMGNDDGAALQGLDTVAQLLGRAGIACTVSKCWHEIAELTEVLRQHDGFDYAYFLARDRGTPEGAPEAPCNHAFGDYTPMDAASRGIITALDAMERPPRLLIVVPEQPDGPVDALCWRWFLHLAHQVVEGGVLGVLTLQGALDEASWRAFLAPFFGGLIEHGLADQAARSARGAIAAAPNPWAPALVSRMRSARLWYEPHLMNETRREETWQLLIKRIAEDRCTPIVGPGVDYRVARFRQDISLQWADRYQYPLARHEQVSLAQVAQYVAATRGDAQMENDFIDDVRGFALRRYGHLLDGEERKQPLVRLLSVIAEKAMLKEPDDSHVLLAGLPFSAYVTANFNNFLAEALRRSQRPPQELVFNADVSAEEVSLPSPEHPLVYHLFGRLDDVESLVLTEDDYFDFLIDFWREHERIPAAVRRALASSSLLFLGFNLHQWDFRVLFRSLLKEQSSQRRRKQLHIAVQVDPDDDQITNPDRAREYLEAYFEDFADSDVNIYWGSSEDFLCELQRRWQARSSS</sequence>
<dbReference type="EMBL" id="JADJOT010000012">
    <property type="protein sequence ID" value="MBK7956344.1"/>
    <property type="molecule type" value="Genomic_DNA"/>
</dbReference>
<accession>A0A935TDZ9</accession>
<dbReference type="SUPFAM" id="SSF52200">
    <property type="entry name" value="Toll/Interleukin receptor TIR domain"/>
    <property type="match status" value="1"/>
</dbReference>
<dbReference type="InterPro" id="IPR000157">
    <property type="entry name" value="TIR_dom"/>
</dbReference>
<dbReference type="InterPro" id="IPR035897">
    <property type="entry name" value="Toll_tir_struct_dom_sf"/>
</dbReference>
<dbReference type="Pfam" id="PF13676">
    <property type="entry name" value="TIR_2"/>
    <property type="match status" value="1"/>
</dbReference>
<dbReference type="Proteomes" id="UP000706151">
    <property type="component" value="Unassembled WGS sequence"/>
</dbReference>
<dbReference type="AlphaFoldDB" id="A0A935TDZ9"/>